<dbReference type="Proteomes" id="UP000032900">
    <property type="component" value="Unassembled WGS sequence"/>
</dbReference>
<keyword evidence="2" id="KW-0808">Transferase</keyword>
<keyword evidence="2" id="KW-0548">Nucleotidyltransferase</keyword>
<sequence length="172" mass="19956">MDAEMEKRNLRFVRYADDFSIYCKTKAEARKAGNDIYIFLRDKLKLPINKAKSGIRRPVQFQILGFGFVPVYKKGVKGKYQLVITANKWKVFKAKLNEITRKTKPKSFDQRICELNAYINGWIESRKYANIKAKLNELDSLSRSCFREVVAKSVTVLHLAPLNWSVAEIMNT</sequence>
<dbReference type="GO" id="GO:0003964">
    <property type="term" value="F:RNA-directed DNA polymerase activity"/>
    <property type="evidence" value="ECO:0007669"/>
    <property type="project" value="UniProtKB-KW"/>
</dbReference>
<dbReference type="EMBL" id="BAZW01000030">
    <property type="protein sequence ID" value="GAO30818.1"/>
    <property type="molecule type" value="Genomic_DNA"/>
</dbReference>
<dbReference type="InterPro" id="IPR043502">
    <property type="entry name" value="DNA/RNA_pol_sf"/>
</dbReference>
<dbReference type="SUPFAM" id="SSF56672">
    <property type="entry name" value="DNA/RNA polymerases"/>
    <property type="match status" value="1"/>
</dbReference>
<evidence type="ECO:0000313" key="3">
    <source>
        <dbReference type="Proteomes" id="UP000032900"/>
    </source>
</evidence>
<keyword evidence="3" id="KW-1185">Reference proteome</keyword>
<dbReference type="STRING" id="1236989.JCM15548_13132"/>
<evidence type="ECO:0000313" key="2">
    <source>
        <dbReference type="EMBL" id="GAO30818.1"/>
    </source>
</evidence>
<accession>A0A0E9LZS9</accession>
<keyword evidence="2" id="KW-0695">RNA-directed DNA polymerase</keyword>
<evidence type="ECO:0000259" key="1">
    <source>
        <dbReference type="Pfam" id="PF08388"/>
    </source>
</evidence>
<name>A0A0E9LZS9_9BACT</name>
<protein>
    <submittedName>
        <fullName evidence="2">Retron-type RNA-directed DNA polymerase</fullName>
    </submittedName>
</protein>
<dbReference type="AlphaFoldDB" id="A0A0E9LZS9"/>
<reference evidence="2 3" key="1">
    <citation type="journal article" date="2015" name="Microbes Environ.">
        <title>Distribution and evolution of nitrogen fixation genes in the phylum bacteroidetes.</title>
        <authorList>
            <person name="Inoue J."/>
            <person name="Oshima K."/>
            <person name="Suda W."/>
            <person name="Sakamoto M."/>
            <person name="Iino T."/>
            <person name="Noda S."/>
            <person name="Hongoh Y."/>
            <person name="Hattori M."/>
            <person name="Ohkuma M."/>
        </authorList>
    </citation>
    <scope>NUCLEOTIDE SEQUENCE [LARGE SCALE GENOMIC DNA]</scope>
    <source>
        <strain evidence="2">JCM 15548</strain>
    </source>
</reference>
<organism evidence="2 3">
    <name type="scientific">Geofilum rubicundum JCM 15548</name>
    <dbReference type="NCBI Taxonomy" id="1236989"/>
    <lineage>
        <taxon>Bacteria</taxon>
        <taxon>Pseudomonadati</taxon>
        <taxon>Bacteroidota</taxon>
        <taxon>Bacteroidia</taxon>
        <taxon>Marinilabiliales</taxon>
        <taxon>Marinilabiliaceae</taxon>
        <taxon>Geofilum</taxon>
    </lineage>
</organism>
<gene>
    <name evidence="2" type="ORF">JCM15548_13132</name>
</gene>
<comment type="caution">
    <text evidence="2">The sequence shown here is derived from an EMBL/GenBank/DDBJ whole genome shotgun (WGS) entry which is preliminary data.</text>
</comment>
<dbReference type="Pfam" id="PF08388">
    <property type="entry name" value="GIIM"/>
    <property type="match status" value="1"/>
</dbReference>
<dbReference type="InterPro" id="IPR013597">
    <property type="entry name" value="Mat_intron_G2"/>
</dbReference>
<feature type="domain" description="Group II intron maturase-specific" evidence="1">
    <location>
        <begin position="90"/>
        <end position="151"/>
    </location>
</feature>
<proteinExistence type="predicted"/>